<evidence type="ECO:0000256" key="1">
    <source>
        <dbReference type="SAM" id="MobiDB-lite"/>
    </source>
</evidence>
<accession>A0A5B7FKF3</accession>
<dbReference type="EMBL" id="VSRR010006972">
    <property type="protein sequence ID" value="MPC45966.1"/>
    <property type="molecule type" value="Genomic_DNA"/>
</dbReference>
<evidence type="ECO:0000313" key="2">
    <source>
        <dbReference type="EMBL" id="MPC45966.1"/>
    </source>
</evidence>
<comment type="caution">
    <text evidence="2">The sequence shown here is derived from an EMBL/GenBank/DDBJ whole genome shotgun (WGS) entry which is preliminary data.</text>
</comment>
<protein>
    <submittedName>
        <fullName evidence="2">Uncharacterized protein</fullName>
    </submittedName>
</protein>
<name>A0A5B7FKF3_PORTR</name>
<reference evidence="2 3" key="1">
    <citation type="submission" date="2019-05" db="EMBL/GenBank/DDBJ databases">
        <title>Another draft genome of Portunus trituberculatus and its Hox gene families provides insights of decapod evolution.</title>
        <authorList>
            <person name="Jeong J.-H."/>
            <person name="Song I."/>
            <person name="Kim S."/>
            <person name="Choi T."/>
            <person name="Kim D."/>
            <person name="Ryu S."/>
            <person name="Kim W."/>
        </authorList>
    </citation>
    <scope>NUCLEOTIDE SEQUENCE [LARGE SCALE GENOMIC DNA]</scope>
    <source>
        <tissue evidence="2">Muscle</tissue>
    </source>
</reference>
<feature type="compositionally biased region" description="Basic residues" evidence="1">
    <location>
        <begin position="1"/>
        <end position="13"/>
    </location>
</feature>
<dbReference type="AlphaFoldDB" id="A0A5B7FKF3"/>
<proteinExistence type="predicted"/>
<evidence type="ECO:0000313" key="3">
    <source>
        <dbReference type="Proteomes" id="UP000324222"/>
    </source>
</evidence>
<feature type="region of interest" description="Disordered" evidence="1">
    <location>
        <begin position="1"/>
        <end position="30"/>
    </location>
</feature>
<keyword evidence="3" id="KW-1185">Reference proteome</keyword>
<feature type="compositionally biased region" description="Basic and acidic residues" evidence="1">
    <location>
        <begin position="14"/>
        <end position="26"/>
    </location>
</feature>
<sequence length="67" mass="7962">MICKRKKVGKGKVRMKEAEGDVREGEYPPSPPLDPEMRYFVEQEWKVEYGRFGETLREKSAWVAWKN</sequence>
<gene>
    <name evidence="2" type="ORF">E2C01_039671</name>
</gene>
<organism evidence="2 3">
    <name type="scientific">Portunus trituberculatus</name>
    <name type="common">Swimming crab</name>
    <name type="synonym">Neptunus trituberculatus</name>
    <dbReference type="NCBI Taxonomy" id="210409"/>
    <lineage>
        <taxon>Eukaryota</taxon>
        <taxon>Metazoa</taxon>
        <taxon>Ecdysozoa</taxon>
        <taxon>Arthropoda</taxon>
        <taxon>Crustacea</taxon>
        <taxon>Multicrustacea</taxon>
        <taxon>Malacostraca</taxon>
        <taxon>Eumalacostraca</taxon>
        <taxon>Eucarida</taxon>
        <taxon>Decapoda</taxon>
        <taxon>Pleocyemata</taxon>
        <taxon>Brachyura</taxon>
        <taxon>Eubrachyura</taxon>
        <taxon>Portunoidea</taxon>
        <taxon>Portunidae</taxon>
        <taxon>Portuninae</taxon>
        <taxon>Portunus</taxon>
    </lineage>
</organism>
<dbReference type="Proteomes" id="UP000324222">
    <property type="component" value="Unassembled WGS sequence"/>
</dbReference>